<feature type="transmembrane region" description="Helical" evidence="7">
    <location>
        <begin position="209"/>
        <end position="232"/>
    </location>
</feature>
<protein>
    <recommendedName>
        <fullName evidence="8">Rhodopsin domain-containing protein</fullName>
    </recommendedName>
</protein>
<evidence type="ECO:0000256" key="2">
    <source>
        <dbReference type="ARBA" id="ARBA00022692"/>
    </source>
</evidence>
<dbReference type="PANTHER" id="PTHR33048:SF110">
    <property type="entry name" value="UBID FAMILY DECARBOXYLASE"/>
    <property type="match status" value="1"/>
</dbReference>
<dbReference type="PANTHER" id="PTHR33048">
    <property type="entry name" value="PTH11-LIKE INTEGRAL MEMBRANE PROTEIN (AFU_ORTHOLOGUE AFUA_5G11245)"/>
    <property type="match status" value="1"/>
</dbReference>
<feature type="transmembrane region" description="Helical" evidence="7">
    <location>
        <begin position="38"/>
        <end position="56"/>
    </location>
</feature>
<evidence type="ECO:0000313" key="10">
    <source>
        <dbReference type="Proteomes" id="UP000774617"/>
    </source>
</evidence>
<keyword evidence="2 7" id="KW-0812">Transmembrane</keyword>
<feature type="transmembrane region" description="Helical" evidence="7">
    <location>
        <begin position="96"/>
        <end position="116"/>
    </location>
</feature>
<keyword evidence="3 7" id="KW-1133">Transmembrane helix</keyword>
<evidence type="ECO:0000259" key="8">
    <source>
        <dbReference type="Pfam" id="PF20684"/>
    </source>
</evidence>
<feature type="domain" description="Rhodopsin" evidence="8">
    <location>
        <begin position="27"/>
        <end position="263"/>
    </location>
</feature>
<organism evidence="9 10">
    <name type="scientific">Macrophomina phaseolina</name>
    <dbReference type="NCBI Taxonomy" id="35725"/>
    <lineage>
        <taxon>Eukaryota</taxon>
        <taxon>Fungi</taxon>
        <taxon>Dikarya</taxon>
        <taxon>Ascomycota</taxon>
        <taxon>Pezizomycotina</taxon>
        <taxon>Dothideomycetes</taxon>
        <taxon>Dothideomycetes incertae sedis</taxon>
        <taxon>Botryosphaeriales</taxon>
        <taxon>Botryosphaeriaceae</taxon>
        <taxon>Macrophomina</taxon>
    </lineage>
</organism>
<feature type="transmembrane region" description="Helical" evidence="7">
    <location>
        <begin position="169"/>
        <end position="197"/>
    </location>
</feature>
<dbReference type="Pfam" id="PF20684">
    <property type="entry name" value="Fung_rhodopsin"/>
    <property type="match status" value="1"/>
</dbReference>
<evidence type="ECO:0000256" key="6">
    <source>
        <dbReference type="SAM" id="MobiDB-lite"/>
    </source>
</evidence>
<keyword evidence="4 7" id="KW-0472">Membrane</keyword>
<feature type="region of interest" description="Disordered" evidence="6">
    <location>
        <begin position="290"/>
        <end position="327"/>
    </location>
</feature>
<proteinExistence type="inferred from homology"/>
<feature type="compositionally biased region" description="Polar residues" evidence="6">
    <location>
        <begin position="294"/>
        <end position="307"/>
    </location>
</feature>
<evidence type="ECO:0000256" key="7">
    <source>
        <dbReference type="SAM" id="Phobius"/>
    </source>
</evidence>
<sequence>MAVNGVTVIALEWGIFVPLTTVFVLIRFIVRYLYPSKFTALGNWLVGLAFALYLLAPSLDTVVWQAGFYNDKAALEAPVSDDSTVYGLKAAYADWILFYVTLGVIKGAILSVYYQIIPRDSKVLWVSLHALSLATVMAFLTTLLLNLVWCRPIKLNWSLDSEETCFAPFDTTVIVITGAMQVAIDVAIVILPFPLLLAVNASTGEKASIAAVFAMGVLSIAATVSRLIWSFATESLELYTLIARTELTVSMIVACSPALRVLATQTSTSAATASQSGIFAHGALGGPEPVSRFSRPTTAGTHATEATSLPPLHSQRRRPQLDGRTTSSASAASSVWIFL</sequence>
<evidence type="ECO:0000256" key="4">
    <source>
        <dbReference type="ARBA" id="ARBA00023136"/>
    </source>
</evidence>
<dbReference type="InterPro" id="IPR052337">
    <property type="entry name" value="SAT4-like"/>
</dbReference>
<feature type="transmembrane region" description="Helical" evidence="7">
    <location>
        <begin position="123"/>
        <end position="149"/>
    </location>
</feature>
<feature type="transmembrane region" description="Helical" evidence="7">
    <location>
        <begin position="6"/>
        <end position="26"/>
    </location>
</feature>
<evidence type="ECO:0000313" key="9">
    <source>
        <dbReference type="EMBL" id="KAH7063690.1"/>
    </source>
</evidence>
<comment type="similarity">
    <text evidence="5">Belongs to the SAT4 family.</text>
</comment>
<dbReference type="EMBL" id="JAGTJR010000002">
    <property type="protein sequence ID" value="KAH7063690.1"/>
    <property type="molecule type" value="Genomic_DNA"/>
</dbReference>
<gene>
    <name evidence="9" type="ORF">B0J12DRAFT_178203</name>
</gene>
<keyword evidence="10" id="KW-1185">Reference proteome</keyword>
<evidence type="ECO:0000256" key="5">
    <source>
        <dbReference type="ARBA" id="ARBA00038359"/>
    </source>
</evidence>
<comment type="caution">
    <text evidence="9">The sequence shown here is derived from an EMBL/GenBank/DDBJ whole genome shotgun (WGS) entry which is preliminary data.</text>
</comment>
<reference evidence="9 10" key="1">
    <citation type="journal article" date="2021" name="Nat. Commun.">
        <title>Genetic determinants of endophytism in the Arabidopsis root mycobiome.</title>
        <authorList>
            <person name="Mesny F."/>
            <person name="Miyauchi S."/>
            <person name="Thiergart T."/>
            <person name="Pickel B."/>
            <person name="Atanasova L."/>
            <person name="Karlsson M."/>
            <person name="Huettel B."/>
            <person name="Barry K.W."/>
            <person name="Haridas S."/>
            <person name="Chen C."/>
            <person name="Bauer D."/>
            <person name="Andreopoulos W."/>
            <person name="Pangilinan J."/>
            <person name="LaButti K."/>
            <person name="Riley R."/>
            <person name="Lipzen A."/>
            <person name="Clum A."/>
            <person name="Drula E."/>
            <person name="Henrissat B."/>
            <person name="Kohler A."/>
            <person name="Grigoriev I.V."/>
            <person name="Martin F.M."/>
            <person name="Hacquard S."/>
        </authorList>
    </citation>
    <scope>NUCLEOTIDE SEQUENCE [LARGE SCALE GENOMIC DNA]</scope>
    <source>
        <strain evidence="9 10">MPI-SDFR-AT-0080</strain>
    </source>
</reference>
<name>A0ABQ8GVV7_9PEZI</name>
<comment type="subcellular location">
    <subcellularLocation>
        <location evidence="1">Membrane</location>
        <topology evidence="1">Multi-pass membrane protein</topology>
    </subcellularLocation>
</comment>
<evidence type="ECO:0000256" key="3">
    <source>
        <dbReference type="ARBA" id="ARBA00022989"/>
    </source>
</evidence>
<accession>A0ABQ8GVV7</accession>
<dbReference type="InterPro" id="IPR049326">
    <property type="entry name" value="Rhodopsin_dom_fungi"/>
</dbReference>
<evidence type="ECO:0000256" key="1">
    <source>
        <dbReference type="ARBA" id="ARBA00004141"/>
    </source>
</evidence>
<dbReference type="Proteomes" id="UP000774617">
    <property type="component" value="Unassembled WGS sequence"/>
</dbReference>